<keyword evidence="2" id="KW-1185">Reference proteome</keyword>
<dbReference type="Proteomes" id="UP000265520">
    <property type="component" value="Unassembled WGS sequence"/>
</dbReference>
<organism evidence="1 2">
    <name type="scientific">Trifolium medium</name>
    <dbReference type="NCBI Taxonomy" id="97028"/>
    <lineage>
        <taxon>Eukaryota</taxon>
        <taxon>Viridiplantae</taxon>
        <taxon>Streptophyta</taxon>
        <taxon>Embryophyta</taxon>
        <taxon>Tracheophyta</taxon>
        <taxon>Spermatophyta</taxon>
        <taxon>Magnoliopsida</taxon>
        <taxon>eudicotyledons</taxon>
        <taxon>Gunneridae</taxon>
        <taxon>Pentapetalae</taxon>
        <taxon>rosids</taxon>
        <taxon>fabids</taxon>
        <taxon>Fabales</taxon>
        <taxon>Fabaceae</taxon>
        <taxon>Papilionoideae</taxon>
        <taxon>50 kb inversion clade</taxon>
        <taxon>NPAAA clade</taxon>
        <taxon>Hologalegina</taxon>
        <taxon>IRL clade</taxon>
        <taxon>Trifolieae</taxon>
        <taxon>Trifolium</taxon>
    </lineage>
</organism>
<dbReference type="EMBL" id="LXQA011236852">
    <property type="protein sequence ID" value="MCI90167.1"/>
    <property type="molecule type" value="Genomic_DNA"/>
</dbReference>
<evidence type="ECO:0000313" key="2">
    <source>
        <dbReference type="Proteomes" id="UP000265520"/>
    </source>
</evidence>
<dbReference type="AlphaFoldDB" id="A0A392VQK3"/>
<proteinExistence type="predicted"/>
<name>A0A392VQK3_9FABA</name>
<sequence length="36" mass="4036">LNMAQQFVQVNVMQFPIGITDINLALNLKVSLLSYV</sequence>
<comment type="caution">
    <text evidence="1">The sequence shown here is derived from an EMBL/GenBank/DDBJ whole genome shotgun (WGS) entry which is preliminary data.</text>
</comment>
<protein>
    <submittedName>
        <fullName evidence="1">Uncharacterized protein</fullName>
    </submittedName>
</protein>
<accession>A0A392VQK3</accession>
<reference evidence="1 2" key="1">
    <citation type="journal article" date="2018" name="Front. Plant Sci.">
        <title>Red Clover (Trifolium pratense) and Zigzag Clover (T. medium) - A Picture of Genomic Similarities and Differences.</title>
        <authorList>
            <person name="Dluhosova J."/>
            <person name="Istvanek J."/>
            <person name="Nedelnik J."/>
            <person name="Repkova J."/>
        </authorList>
    </citation>
    <scope>NUCLEOTIDE SEQUENCE [LARGE SCALE GENOMIC DNA]</scope>
    <source>
        <strain evidence="2">cv. 10/8</strain>
        <tissue evidence="1">Leaf</tissue>
    </source>
</reference>
<evidence type="ECO:0000313" key="1">
    <source>
        <dbReference type="EMBL" id="MCI90167.1"/>
    </source>
</evidence>
<feature type="non-terminal residue" evidence="1">
    <location>
        <position position="1"/>
    </location>
</feature>